<dbReference type="PROSITE" id="PS50887">
    <property type="entry name" value="GGDEF"/>
    <property type="match status" value="1"/>
</dbReference>
<dbReference type="Proteomes" id="UP000638014">
    <property type="component" value="Unassembled WGS sequence"/>
</dbReference>
<keyword evidence="1" id="KW-1133">Transmembrane helix</keyword>
<evidence type="ECO:0000256" key="1">
    <source>
        <dbReference type="SAM" id="Phobius"/>
    </source>
</evidence>
<reference evidence="4" key="1">
    <citation type="submission" date="2020-09" db="EMBL/GenBank/DDBJ databases">
        <title>A novel bacterium of genus Neiella, isolated from South China Sea.</title>
        <authorList>
            <person name="Huang H."/>
            <person name="Mo K."/>
            <person name="Hu Y."/>
        </authorList>
    </citation>
    <scope>NUCLEOTIDE SEQUENCE</scope>
    <source>
        <strain evidence="4">HB171785</strain>
    </source>
</reference>
<dbReference type="InterPro" id="IPR029787">
    <property type="entry name" value="Nucleotide_cyclase"/>
</dbReference>
<accession>A0A8J6QIM6</accession>
<feature type="transmembrane region" description="Helical" evidence="1">
    <location>
        <begin position="15"/>
        <end position="36"/>
    </location>
</feature>
<dbReference type="SUPFAM" id="SSF141868">
    <property type="entry name" value="EAL domain-like"/>
    <property type="match status" value="1"/>
</dbReference>
<proteinExistence type="predicted"/>
<dbReference type="PANTHER" id="PTHR33121:SF70">
    <property type="entry name" value="SIGNALING PROTEIN YKOW"/>
    <property type="match status" value="1"/>
</dbReference>
<dbReference type="Pfam" id="PF00990">
    <property type="entry name" value="GGDEF"/>
    <property type="match status" value="1"/>
</dbReference>
<keyword evidence="1" id="KW-0812">Transmembrane</keyword>
<dbReference type="Gene3D" id="3.30.70.270">
    <property type="match status" value="1"/>
</dbReference>
<evidence type="ECO:0000313" key="4">
    <source>
        <dbReference type="EMBL" id="MBD1388721.1"/>
    </source>
</evidence>
<dbReference type="Gene3D" id="3.20.20.450">
    <property type="entry name" value="EAL domain"/>
    <property type="match status" value="1"/>
</dbReference>
<evidence type="ECO:0000259" key="2">
    <source>
        <dbReference type="PROSITE" id="PS50883"/>
    </source>
</evidence>
<organism evidence="4 5">
    <name type="scientific">Neiella litorisoli</name>
    <dbReference type="NCBI Taxonomy" id="2771431"/>
    <lineage>
        <taxon>Bacteria</taxon>
        <taxon>Pseudomonadati</taxon>
        <taxon>Pseudomonadota</taxon>
        <taxon>Gammaproteobacteria</taxon>
        <taxon>Alteromonadales</taxon>
        <taxon>Echinimonadaceae</taxon>
        <taxon>Neiella</taxon>
    </lineage>
</organism>
<dbReference type="InterPro" id="IPR001633">
    <property type="entry name" value="EAL_dom"/>
</dbReference>
<dbReference type="GO" id="GO:0071111">
    <property type="term" value="F:cyclic-guanylate-specific phosphodiesterase activity"/>
    <property type="evidence" value="ECO:0007669"/>
    <property type="project" value="InterPro"/>
</dbReference>
<evidence type="ECO:0000259" key="3">
    <source>
        <dbReference type="PROSITE" id="PS50887"/>
    </source>
</evidence>
<keyword evidence="5" id="KW-1185">Reference proteome</keyword>
<evidence type="ECO:0000313" key="5">
    <source>
        <dbReference type="Proteomes" id="UP000638014"/>
    </source>
</evidence>
<dbReference type="CDD" id="cd01948">
    <property type="entry name" value="EAL"/>
    <property type="match status" value="1"/>
</dbReference>
<dbReference type="InterPro" id="IPR035919">
    <property type="entry name" value="EAL_sf"/>
</dbReference>
<sequence length="525" mass="58860">MFKKLATSYALRISIYYLIFGLLWILFSDAILNALVTNQAVNEQMQTYKGWFYVSLTALLFFFWAKRALDRIQLLSTVDQLTGLKNREWAMEYGRSLVESGARFYLIAINIDDFKLVNDSEGHAKGDDMLRHMSQLLRHMSQLLREWAPEPDKIARIGGDEFVIFDRQSDYSELRTSLSMLSVKLRQSRTFISKTVPFSASAGVVCHPDDSSSFKQLLSDLDATMDHAKKQGNGQICYYHSFMNERLKNRVTMIKSLYEAVEKREFDVHYQLQIDTKTNKVLGAEALLRWKLMQVSIPPSEFIPLAEEVGLINQINEIVLTKAILQLKDAGLLGTAIPKVAINISPMQFKTASDAHALLEVASRFADDLPHVRFEMTETSVMENVDDALVILNQLCRLGASISIDDFGTGHSSLGRLKELPIDEIKIDRAFIQDIPGDPQGEVIVKTIIAMVQTMGLELVAEGVETNNQAEFLSSHGCSVHQGFLYARPVPISELLSSPPLIKLLNIAGATGDNVTSIFASKAKR</sequence>
<feature type="transmembrane region" description="Helical" evidence="1">
    <location>
        <begin position="48"/>
        <end position="65"/>
    </location>
</feature>
<dbReference type="AlphaFoldDB" id="A0A8J6QIM6"/>
<name>A0A8J6QIM6_9GAMM</name>
<gene>
    <name evidence="4" type="ORF">IC617_04710</name>
</gene>
<comment type="caution">
    <text evidence="4">The sequence shown here is derived from an EMBL/GenBank/DDBJ whole genome shotgun (WGS) entry which is preliminary data.</text>
</comment>
<dbReference type="InterPro" id="IPR000160">
    <property type="entry name" value="GGDEF_dom"/>
</dbReference>
<dbReference type="Pfam" id="PF00563">
    <property type="entry name" value="EAL"/>
    <property type="match status" value="1"/>
</dbReference>
<dbReference type="NCBIfam" id="TIGR00254">
    <property type="entry name" value="GGDEF"/>
    <property type="match status" value="1"/>
</dbReference>
<dbReference type="SUPFAM" id="SSF55073">
    <property type="entry name" value="Nucleotide cyclase"/>
    <property type="match status" value="1"/>
</dbReference>
<dbReference type="SMART" id="SM00052">
    <property type="entry name" value="EAL"/>
    <property type="match status" value="1"/>
</dbReference>
<feature type="domain" description="EAL" evidence="2">
    <location>
        <begin position="250"/>
        <end position="503"/>
    </location>
</feature>
<dbReference type="CDD" id="cd01949">
    <property type="entry name" value="GGDEF"/>
    <property type="match status" value="1"/>
</dbReference>
<dbReference type="SMART" id="SM00267">
    <property type="entry name" value="GGDEF"/>
    <property type="match status" value="1"/>
</dbReference>
<protein>
    <submittedName>
        <fullName evidence="4">EAL domain-containing protein</fullName>
    </submittedName>
</protein>
<dbReference type="PROSITE" id="PS50883">
    <property type="entry name" value="EAL"/>
    <property type="match status" value="1"/>
</dbReference>
<feature type="domain" description="GGDEF" evidence="3">
    <location>
        <begin position="102"/>
        <end position="241"/>
    </location>
</feature>
<dbReference type="InterPro" id="IPR050706">
    <property type="entry name" value="Cyclic-di-GMP_PDE-like"/>
</dbReference>
<dbReference type="RefSeq" id="WP_191143835.1">
    <property type="nucleotide sequence ID" value="NZ_JACXAF010000005.1"/>
</dbReference>
<keyword evidence="1" id="KW-0472">Membrane</keyword>
<dbReference type="PANTHER" id="PTHR33121">
    <property type="entry name" value="CYCLIC DI-GMP PHOSPHODIESTERASE PDEF"/>
    <property type="match status" value="1"/>
</dbReference>
<dbReference type="InterPro" id="IPR043128">
    <property type="entry name" value="Rev_trsase/Diguanyl_cyclase"/>
</dbReference>
<dbReference type="EMBL" id="JACXAF010000005">
    <property type="protein sequence ID" value="MBD1388721.1"/>
    <property type="molecule type" value="Genomic_DNA"/>
</dbReference>